<sequence>MATTATQNPASSGQPMAESSTSAAAAAAVYQRLHPDSYLSRYLAKDYRPDGRTVKQWRDVSINAGSISTAEGSALVRMGETTIVCGIKAEVAEPNTSTPEEGFVVPNVDLPAICSPKFKPGPPGDEAQTLSNWLNDLIVSSQTLPTSSLCIRPGKAVWAIYIDVVCINYDGNAFDATVLAVMAALRNTRLPRANWNDETSKVVCVRDETYPLPLGRIPLSCSFGIFRSSYLLPDPTSFEAPLLPTTLTIALDEQSRGYLVRNEGLGGVTGQSGEKIVAEAWALAEKRAKELREILQDSVAA</sequence>
<dbReference type="PANTHER" id="PTHR11097">
    <property type="entry name" value="EXOSOME COMPLEX EXONUCLEASE RIBOSOMAL RNA PROCESSING PROTEIN"/>
    <property type="match status" value="1"/>
</dbReference>
<dbReference type="GO" id="GO:0000176">
    <property type="term" value="C:nuclear exosome (RNase complex)"/>
    <property type="evidence" value="ECO:0007669"/>
    <property type="project" value="TreeGrafter"/>
</dbReference>
<dbReference type="GO" id="GO:0034473">
    <property type="term" value="P:U1 snRNA 3'-end processing"/>
    <property type="evidence" value="ECO:0007669"/>
    <property type="project" value="TreeGrafter"/>
</dbReference>
<dbReference type="Proteomes" id="UP001182556">
    <property type="component" value="Unassembled WGS sequence"/>
</dbReference>
<dbReference type="GO" id="GO:0071028">
    <property type="term" value="P:nuclear mRNA surveillance"/>
    <property type="evidence" value="ECO:0007669"/>
    <property type="project" value="TreeGrafter"/>
</dbReference>
<dbReference type="AlphaFoldDB" id="A0AAD9CVL6"/>
<dbReference type="GO" id="GO:0034475">
    <property type="term" value="P:U4 snRNA 3'-end processing"/>
    <property type="evidence" value="ECO:0007669"/>
    <property type="project" value="TreeGrafter"/>
</dbReference>
<evidence type="ECO:0000256" key="2">
    <source>
        <dbReference type="ARBA" id="ARBA00004604"/>
    </source>
</evidence>
<evidence type="ECO:0000256" key="4">
    <source>
        <dbReference type="ARBA" id="ARBA00022490"/>
    </source>
</evidence>
<evidence type="ECO:0000256" key="6">
    <source>
        <dbReference type="ARBA" id="ARBA00022835"/>
    </source>
</evidence>
<dbReference type="InterPro" id="IPR036345">
    <property type="entry name" value="ExoRNase_PH_dom2_sf"/>
</dbReference>
<comment type="caution">
    <text evidence="11">The sequence shown here is derived from an EMBL/GenBank/DDBJ whole genome shotgun (WGS) entry which is preliminary data.</text>
</comment>
<dbReference type="FunFam" id="3.30.230.70:FF:000017">
    <property type="entry name" value="Exosome complex component Rrp42"/>
    <property type="match status" value="1"/>
</dbReference>
<dbReference type="InterPro" id="IPR027408">
    <property type="entry name" value="PNPase/RNase_PH_dom_sf"/>
</dbReference>
<dbReference type="EMBL" id="JAODAN010000007">
    <property type="protein sequence ID" value="KAK1922907.1"/>
    <property type="molecule type" value="Genomic_DNA"/>
</dbReference>
<protein>
    <recommendedName>
        <fullName evidence="9">Ribosomal RNA-processing protein 43</fullName>
    </recommendedName>
</protein>
<dbReference type="GO" id="GO:0005840">
    <property type="term" value="C:ribosome"/>
    <property type="evidence" value="ECO:0007669"/>
    <property type="project" value="UniProtKB-KW"/>
</dbReference>
<accession>A0AAD9CVL6</accession>
<comment type="subcellular location">
    <subcellularLocation>
        <location evidence="1">Cytoplasm</location>
    </subcellularLocation>
    <subcellularLocation>
        <location evidence="2">Nucleus</location>
        <location evidence="2">Nucleolus</location>
    </subcellularLocation>
</comment>
<dbReference type="GO" id="GO:0016075">
    <property type="term" value="P:rRNA catabolic process"/>
    <property type="evidence" value="ECO:0007669"/>
    <property type="project" value="TreeGrafter"/>
</dbReference>
<feature type="domain" description="Exoribonuclease phosphorolytic" evidence="10">
    <location>
        <begin position="57"/>
        <end position="191"/>
    </location>
</feature>
<evidence type="ECO:0000256" key="3">
    <source>
        <dbReference type="ARBA" id="ARBA00006678"/>
    </source>
</evidence>
<keyword evidence="11" id="KW-0687">Ribonucleoprotein</keyword>
<dbReference type="PANTHER" id="PTHR11097:SF9">
    <property type="entry name" value="EXOSOME COMPLEX COMPONENT RRP43"/>
    <property type="match status" value="1"/>
</dbReference>
<dbReference type="InterPro" id="IPR020568">
    <property type="entry name" value="Ribosomal_Su5_D2-typ_SF"/>
</dbReference>
<keyword evidence="12" id="KW-1185">Reference proteome</keyword>
<dbReference type="CDD" id="cd11369">
    <property type="entry name" value="RNase_PH_RRP43"/>
    <property type="match status" value="1"/>
</dbReference>
<keyword evidence="5" id="KW-0698">rRNA processing</keyword>
<dbReference type="InterPro" id="IPR050590">
    <property type="entry name" value="Exosome_comp_Rrp42_subfam"/>
</dbReference>
<evidence type="ECO:0000313" key="12">
    <source>
        <dbReference type="Proteomes" id="UP001182556"/>
    </source>
</evidence>
<dbReference type="InterPro" id="IPR001247">
    <property type="entry name" value="ExoRNase_PH_dom1"/>
</dbReference>
<dbReference type="Gene3D" id="3.30.230.70">
    <property type="entry name" value="GHMP Kinase, N-terminal domain"/>
    <property type="match status" value="1"/>
</dbReference>
<evidence type="ECO:0000256" key="9">
    <source>
        <dbReference type="ARBA" id="ARBA00030617"/>
    </source>
</evidence>
<dbReference type="GO" id="GO:0071038">
    <property type="term" value="P:TRAMP-dependent tRNA surveillance pathway"/>
    <property type="evidence" value="ECO:0007669"/>
    <property type="project" value="TreeGrafter"/>
</dbReference>
<keyword evidence="7" id="KW-0694">RNA-binding</keyword>
<evidence type="ECO:0000256" key="7">
    <source>
        <dbReference type="ARBA" id="ARBA00022884"/>
    </source>
</evidence>
<dbReference type="GO" id="GO:0035925">
    <property type="term" value="F:mRNA 3'-UTR AU-rich region binding"/>
    <property type="evidence" value="ECO:0007669"/>
    <property type="project" value="TreeGrafter"/>
</dbReference>
<dbReference type="SUPFAM" id="SSF55666">
    <property type="entry name" value="Ribonuclease PH domain 2-like"/>
    <property type="match status" value="1"/>
</dbReference>
<evidence type="ECO:0000256" key="8">
    <source>
        <dbReference type="ARBA" id="ARBA00023242"/>
    </source>
</evidence>
<name>A0AAD9CVL6_PAPLA</name>
<dbReference type="GO" id="GO:0071035">
    <property type="term" value="P:nuclear polyadenylation-dependent rRNA catabolic process"/>
    <property type="evidence" value="ECO:0007669"/>
    <property type="project" value="TreeGrafter"/>
</dbReference>
<dbReference type="InterPro" id="IPR033196">
    <property type="entry name" value="Rrp43"/>
</dbReference>
<proteinExistence type="inferred from homology"/>
<evidence type="ECO:0000313" key="11">
    <source>
        <dbReference type="EMBL" id="KAK1922907.1"/>
    </source>
</evidence>
<evidence type="ECO:0000256" key="1">
    <source>
        <dbReference type="ARBA" id="ARBA00004496"/>
    </source>
</evidence>
<comment type="similarity">
    <text evidence="3">Belongs to the RNase PH family.</text>
</comment>
<evidence type="ECO:0000259" key="10">
    <source>
        <dbReference type="Pfam" id="PF01138"/>
    </source>
</evidence>
<dbReference type="SUPFAM" id="SSF54211">
    <property type="entry name" value="Ribosomal protein S5 domain 2-like"/>
    <property type="match status" value="1"/>
</dbReference>
<keyword evidence="4" id="KW-0963">Cytoplasm</keyword>
<keyword evidence="8" id="KW-0539">Nucleus</keyword>
<keyword evidence="6" id="KW-0271">Exosome</keyword>
<organism evidence="11 12">
    <name type="scientific">Papiliotrema laurentii</name>
    <name type="common">Cryptococcus laurentii</name>
    <dbReference type="NCBI Taxonomy" id="5418"/>
    <lineage>
        <taxon>Eukaryota</taxon>
        <taxon>Fungi</taxon>
        <taxon>Dikarya</taxon>
        <taxon>Basidiomycota</taxon>
        <taxon>Agaricomycotina</taxon>
        <taxon>Tremellomycetes</taxon>
        <taxon>Tremellales</taxon>
        <taxon>Rhynchogastremaceae</taxon>
        <taxon>Papiliotrema</taxon>
    </lineage>
</organism>
<dbReference type="Pfam" id="PF01138">
    <property type="entry name" value="RNase_PH"/>
    <property type="match status" value="1"/>
</dbReference>
<reference evidence="11" key="1">
    <citation type="submission" date="2023-02" db="EMBL/GenBank/DDBJ databases">
        <title>Identification and recombinant expression of a fungal hydrolase from Papiliotrema laurentii that hydrolyzes apple cutin and clears colloidal polyester polyurethane.</title>
        <authorList>
            <consortium name="DOE Joint Genome Institute"/>
            <person name="Roman V.A."/>
            <person name="Bojanowski C."/>
            <person name="Crable B.R."/>
            <person name="Wagner D.N."/>
            <person name="Hung C.S."/>
            <person name="Nadeau L.J."/>
            <person name="Schratz L."/>
            <person name="Haridas S."/>
            <person name="Pangilinan J."/>
            <person name="Lipzen A."/>
            <person name="Na H."/>
            <person name="Yan M."/>
            <person name="Ng V."/>
            <person name="Grigoriev I.V."/>
            <person name="Spatafora J.W."/>
            <person name="Barlow D."/>
            <person name="Biffinger J."/>
            <person name="Kelley-Loughnane N."/>
            <person name="Varaljay V.A."/>
            <person name="Crookes-Goodson W.J."/>
        </authorList>
    </citation>
    <scope>NUCLEOTIDE SEQUENCE</scope>
    <source>
        <strain evidence="11">5307AH</strain>
    </source>
</reference>
<keyword evidence="11" id="KW-0689">Ribosomal protein</keyword>
<dbReference type="GO" id="GO:0034476">
    <property type="term" value="P:U5 snRNA 3'-end processing"/>
    <property type="evidence" value="ECO:0007669"/>
    <property type="project" value="TreeGrafter"/>
</dbReference>
<evidence type="ECO:0000256" key="5">
    <source>
        <dbReference type="ARBA" id="ARBA00022552"/>
    </source>
</evidence>
<dbReference type="GO" id="GO:0000177">
    <property type="term" value="C:cytoplasmic exosome (RNase complex)"/>
    <property type="evidence" value="ECO:0007669"/>
    <property type="project" value="TreeGrafter"/>
</dbReference>
<dbReference type="GO" id="GO:0005730">
    <property type="term" value="C:nucleolus"/>
    <property type="evidence" value="ECO:0007669"/>
    <property type="project" value="UniProtKB-SubCell"/>
</dbReference>
<dbReference type="GO" id="GO:0000467">
    <property type="term" value="P:exonucleolytic trimming to generate mature 3'-end of 5.8S rRNA from tricistronic rRNA transcript (SSU-rRNA, 5.8S rRNA, LSU-rRNA)"/>
    <property type="evidence" value="ECO:0007669"/>
    <property type="project" value="TreeGrafter"/>
</dbReference>
<gene>
    <name evidence="11" type="ORF">DB88DRAFT_493115</name>
</gene>